<dbReference type="AlphaFoldDB" id="A0A6L9L8A9"/>
<proteinExistence type="inferred from homology"/>
<organism evidence="7 8">
    <name type="scientific">Spirosoma terrae</name>
    <dbReference type="NCBI Taxonomy" id="1968276"/>
    <lineage>
        <taxon>Bacteria</taxon>
        <taxon>Pseudomonadati</taxon>
        <taxon>Bacteroidota</taxon>
        <taxon>Cytophagia</taxon>
        <taxon>Cytophagales</taxon>
        <taxon>Cytophagaceae</taxon>
        <taxon>Spirosoma</taxon>
    </lineage>
</organism>
<evidence type="ECO:0000256" key="6">
    <source>
        <dbReference type="SAM" id="Phobius"/>
    </source>
</evidence>
<evidence type="ECO:0000256" key="1">
    <source>
        <dbReference type="ARBA" id="ARBA00004141"/>
    </source>
</evidence>
<evidence type="ECO:0000256" key="5">
    <source>
        <dbReference type="ARBA" id="ARBA00023136"/>
    </source>
</evidence>
<dbReference type="Proteomes" id="UP000474175">
    <property type="component" value="Unassembled WGS sequence"/>
</dbReference>
<evidence type="ECO:0000256" key="4">
    <source>
        <dbReference type="ARBA" id="ARBA00022989"/>
    </source>
</evidence>
<protein>
    <submittedName>
        <fullName evidence="7">AI-2E family transporter</fullName>
    </submittedName>
</protein>
<comment type="subcellular location">
    <subcellularLocation>
        <location evidence="1">Membrane</location>
        <topology evidence="1">Multi-pass membrane protein</topology>
    </subcellularLocation>
</comment>
<dbReference type="GO" id="GO:0016020">
    <property type="term" value="C:membrane"/>
    <property type="evidence" value="ECO:0007669"/>
    <property type="project" value="UniProtKB-SubCell"/>
</dbReference>
<comment type="similarity">
    <text evidence="2">Belongs to the autoinducer-2 exporter (AI-2E) (TC 2.A.86) family.</text>
</comment>
<dbReference type="EMBL" id="JAAFZH010000008">
    <property type="protein sequence ID" value="NDU96794.1"/>
    <property type="molecule type" value="Genomic_DNA"/>
</dbReference>
<accession>A0A6L9L8A9</accession>
<sequence length="195" mass="21841">MHVLAKPTQFLIFLFLLFGGLYFARTVLIPVTIGGLLAMLFFPVSKKLEQRGINRGLASTICIVCLLGVGMGLLIFLKWQSTDLLNDLAGIEERIKQVMAQVQAYIDEKFGINPQQQKKLIKEQQSSGVGELSTMMTKSLSSLLGIGVDSLLIFVYAYLILYFRNHLKKFVLKLVDSDSRSETREALYESSKVAQ</sequence>
<feature type="transmembrane region" description="Helical" evidence="6">
    <location>
        <begin position="143"/>
        <end position="163"/>
    </location>
</feature>
<keyword evidence="4 6" id="KW-1133">Transmembrane helix</keyword>
<keyword evidence="3 6" id="KW-0812">Transmembrane</keyword>
<dbReference type="Pfam" id="PF01594">
    <property type="entry name" value="AI-2E_transport"/>
    <property type="match status" value="1"/>
</dbReference>
<dbReference type="InterPro" id="IPR002549">
    <property type="entry name" value="AI-2E-like"/>
</dbReference>
<comment type="caution">
    <text evidence="7">The sequence shown here is derived from an EMBL/GenBank/DDBJ whole genome shotgun (WGS) entry which is preliminary data.</text>
</comment>
<feature type="transmembrane region" description="Helical" evidence="6">
    <location>
        <begin position="12"/>
        <end position="44"/>
    </location>
</feature>
<keyword evidence="5 6" id="KW-0472">Membrane</keyword>
<reference evidence="7 8" key="1">
    <citation type="submission" date="2020-02" db="EMBL/GenBank/DDBJ databases">
        <title>Draft genome sequence of two Spirosoma agri KCTC 52727 and Spirosoma terrae KCTC 52035.</title>
        <authorList>
            <person name="Rojas J."/>
            <person name="Ambika Manirajan B."/>
            <person name="Suarez C."/>
            <person name="Ratering S."/>
            <person name="Schnell S."/>
        </authorList>
    </citation>
    <scope>NUCLEOTIDE SEQUENCE [LARGE SCALE GENOMIC DNA]</scope>
    <source>
        <strain evidence="7 8">KCTC 52035</strain>
    </source>
</reference>
<keyword evidence="8" id="KW-1185">Reference proteome</keyword>
<evidence type="ECO:0000256" key="3">
    <source>
        <dbReference type="ARBA" id="ARBA00022692"/>
    </source>
</evidence>
<evidence type="ECO:0000313" key="7">
    <source>
        <dbReference type="EMBL" id="NDU96794.1"/>
    </source>
</evidence>
<evidence type="ECO:0000256" key="2">
    <source>
        <dbReference type="ARBA" id="ARBA00009773"/>
    </source>
</evidence>
<feature type="transmembrane region" description="Helical" evidence="6">
    <location>
        <begin position="56"/>
        <end position="77"/>
    </location>
</feature>
<name>A0A6L9L8A9_9BACT</name>
<gene>
    <name evidence="7" type="ORF">GK108_18065</name>
</gene>
<evidence type="ECO:0000313" key="8">
    <source>
        <dbReference type="Proteomes" id="UP000474175"/>
    </source>
</evidence>